<reference evidence="2" key="2">
    <citation type="submission" date="2020-10" db="UniProtKB">
        <authorList>
            <consortium name="WormBaseParasite"/>
        </authorList>
    </citation>
    <scope>IDENTIFICATION</scope>
</reference>
<name>A0A7E4UWD4_PANRE</name>
<dbReference type="AlphaFoldDB" id="A0A7E4UWD4"/>
<reference evidence="1" key="1">
    <citation type="journal article" date="2013" name="Genetics">
        <title>The draft genome and transcriptome of Panagrellus redivivus are shaped by the harsh demands of a free-living lifestyle.</title>
        <authorList>
            <person name="Srinivasan J."/>
            <person name="Dillman A.R."/>
            <person name="Macchietto M.G."/>
            <person name="Heikkinen L."/>
            <person name="Lakso M."/>
            <person name="Fracchia K.M."/>
            <person name="Antoshechkin I."/>
            <person name="Mortazavi A."/>
            <person name="Wong G."/>
            <person name="Sternberg P.W."/>
        </authorList>
    </citation>
    <scope>NUCLEOTIDE SEQUENCE [LARGE SCALE GENOMIC DNA]</scope>
    <source>
        <strain evidence="1">MT8872</strain>
    </source>
</reference>
<protein>
    <submittedName>
        <fullName evidence="2">Uncharacterized protein</fullName>
    </submittedName>
</protein>
<evidence type="ECO:0000313" key="1">
    <source>
        <dbReference type="Proteomes" id="UP000492821"/>
    </source>
</evidence>
<dbReference type="WBParaSite" id="Pan_g13227.t1">
    <property type="protein sequence ID" value="Pan_g13227.t1"/>
    <property type="gene ID" value="Pan_g13227"/>
</dbReference>
<proteinExistence type="predicted"/>
<accession>A0A7E4UWD4</accession>
<organism evidence="1 2">
    <name type="scientific">Panagrellus redivivus</name>
    <name type="common">Microworm</name>
    <dbReference type="NCBI Taxonomy" id="6233"/>
    <lineage>
        <taxon>Eukaryota</taxon>
        <taxon>Metazoa</taxon>
        <taxon>Ecdysozoa</taxon>
        <taxon>Nematoda</taxon>
        <taxon>Chromadorea</taxon>
        <taxon>Rhabditida</taxon>
        <taxon>Tylenchina</taxon>
        <taxon>Panagrolaimomorpha</taxon>
        <taxon>Panagrolaimoidea</taxon>
        <taxon>Panagrolaimidae</taxon>
        <taxon>Panagrellus</taxon>
    </lineage>
</organism>
<evidence type="ECO:0000313" key="2">
    <source>
        <dbReference type="WBParaSite" id="Pan_g13227.t1"/>
    </source>
</evidence>
<keyword evidence="1" id="KW-1185">Reference proteome</keyword>
<sequence>MPYPIAKLPYGLRCRLSELATRGERCELQIAAGNVSICPRNIEPLIPFDKNVAFNVLSSGQLIVTPFCLFSVLLYPFPENHLYNCTRNVSINGLDIPNLKSEVFKNFRLRPSRITLRECNYSKEFMDALSKVTCGSGSVIEIHNSCNPCGLTYADFLTAFPFVESLYILSKPFDNSWIHQPRLFAESNLQLLQTKIAKRDLLKITYDVLVAFLKAQKKGFCLMLNICGGEPSDSHERIRLRQLYADLGLKSKLIKLSHQWDYYYAAGCYENPFECTLLRINTDVWYWPSEGIGYKKVQLSRSFNHLIGN</sequence>
<dbReference type="Proteomes" id="UP000492821">
    <property type="component" value="Unassembled WGS sequence"/>
</dbReference>